<dbReference type="GeneID" id="59261075"/>
<gene>
    <name evidence="1" type="ORF">Bfra_007012</name>
</gene>
<reference evidence="1 2" key="1">
    <citation type="journal article" date="2020" name="Phytopathology">
        <title>A high-quality genome resource of Botrytis fragariae, a new and rapidly spreading fungal pathogen causing strawberry gray mold in the U.S.A.</title>
        <authorList>
            <person name="Wu Y."/>
            <person name="Saski C.A."/>
            <person name="Schnabel G."/>
            <person name="Xiao S."/>
            <person name="Hu M."/>
        </authorList>
    </citation>
    <scope>NUCLEOTIDE SEQUENCE [LARGE SCALE GENOMIC DNA]</scope>
    <source>
        <strain evidence="1 2">BVB16</strain>
    </source>
</reference>
<accession>A0A8H6AI87</accession>
<dbReference type="Proteomes" id="UP000531561">
    <property type="component" value="Unassembled WGS sequence"/>
</dbReference>
<evidence type="ECO:0000313" key="2">
    <source>
        <dbReference type="Proteomes" id="UP000531561"/>
    </source>
</evidence>
<dbReference type="AlphaFoldDB" id="A0A8H6AI87"/>
<evidence type="ECO:0000313" key="1">
    <source>
        <dbReference type="EMBL" id="KAF5867814.1"/>
    </source>
</evidence>
<keyword evidence="2" id="KW-1185">Reference proteome</keyword>
<dbReference type="EMBL" id="JABFCT010000026">
    <property type="protein sequence ID" value="KAF5867814.1"/>
    <property type="molecule type" value="Genomic_DNA"/>
</dbReference>
<dbReference type="RefSeq" id="XP_037186763.1">
    <property type="nucleotide sequence ID" value="XM_037337383.1"/>
</dbReference>
<sequence length="82" mass="9383">MVGVILDDIWFQYALLFRPQFSWTCVVMMTDYLTKPTNDHVCMAVRSDIVTAVLYSPTNRVLKPLIPPSPPRSLEIDLKKDA</sequence>
<comment type="caution">
    <text evidence="1">The sequence shown here is derived from an EMBL/GenBank/DDBJ whole genome shotgun (WGS) entry which is preliminary data.</text>
</comment>
<proteinExistence type="predicted"/>
<name>A0A8H6AI87_9HELO</name>
<protein>
    <submittedName>
        <fullName evidence="1">Uncharacterized protein</fullName>
    </submittedName>
</protein>
<organism evidence="1 2">
    <name type="scientific">Botrytis fragariae</name>
    <dbReference type="NCBI Taxonomy" id="1964551"/>
    <lineage>
        <taxon>Eukaryota</taxon>
        <taxon>Fungi</taxon>
        <taxon>Dikarya</taxon>
        <taxon>Ascomycota</taxon>
        <taxon>Pezizomycotina</taxon>
        <taxon>Leotiomycetes</taxon>
        <taxon>Helotiales</taxon>
        <taxon>Sclerotiniaceae</taxon>
        <taxon>Botrytis</taxon>
    </lineage>
</organism>